<name>A0ABS9TXR6_9MICC</name>
<comment type="caution">
    <text evidence="1">The sequence shown here is derived from an EMBL/GenBank/DDBJ whole genome shotgun (WGS) entry which is preliminary data.</text>
</comment>
<dbReference type="SUPFAM" id="SSF54427">
    <property type="entry name" value="NTF2-like"/>
    <property type="match status" value="1"/>
</dbReference>
<evidence type="ECO:0000313" key="1">
    <source>
        <dbReference type="EMBL" id="MCH6469237.1"/>
    </source>
</evidence>
<organism evidence="1 2">
    <name type="scientific">Sinomonas terrae</name>
    <dbReference type="NCBI Taxonomy" id="2908838"/>
    <lineage>
        <taxon>Bacteria</taxon>
        <taxon>Bacillati</taxon>
        <taxon>Actinomycetota</taxon>
        <taxon>Actinomycetes</taxon>
        <taxon>Micrococcales</taxon>
        <taxon>Micrococcaceae</taxon>
        <taxon>Sinomonas</taxon>
    </lineage>
</organism>
<sequence length="137" mass="14227">MPVRSLDALFSALEGALEAGDEGALLALYLPTSVIRHNLGSNSFDCTSEEAATDRARLGIPIRAHLRRLDVDGDSAHGELVWAIEGVTSDGTGLALHGTATLTCTEVASAWYIASETVTCTQAAGLSCASPSPSARR</sequence>
<accession>A0ABS9TXR6</accession>
<evidence type="ECO:0000313" key="2">
    <source>
        <dbReference type="Proteomes" id="UP001202922"/>
    </source>
</evidence>
<dbReference type="RefSeq" id="WP_241051664.1">
    <property type="nucleotide sequence ID" value="NZ_JAKZBV010000001.1"/>
</dbReference>
<dbReference type="Proteomes" id="UP001202922">
    <property type="component" value="Unassembled WGS sequence"/>
</dbReference>
<dbReference type="EMBL" id="JAKZBV010000001">
    <property type="protein sequence ID" value="MCH6469237.1"/>
    <property type="molecule type" value="Genomic_DNA"/>
</dbReference>
<reference evidence="1 2" key="1">
    <citation type="submission" date="2022-03" db="EMBL/GenBank/DDBJ databases">
        <title>Sinomonas sp. isolated from a soil.</title>
        <authorList>
            <person name="Han J."/>
            <person name="Kim D.-U."/>
        </authorList>
    </citation>
    <scope>NUCLEOTIDE SEQUENCE [LARGE SCALE GENOMIC DNA]</scope>
    <source>
        <strain evidence="1 2">5-5</strain>
    </source>
</reference>
<proteinExistence type="predicted"/>
<dbReference type="InterPro" id="IPR032710">
    <property type="entry name" value="NTF2-like_dom_sf"/>
</dbReference>
<protein>
    <recommendedName>
        <fullName evidence="3">SnoaL-like domain-containing protein</fullName>
    </recommendedName>
</protein>
<gene>
    <name evidence="1" type="ORF">L0M17_04405</name>
</gene>
<evidence type="ECO:0008006" key="3">
    <source>
        <dbReference type="Google" id="ProtNLM"/>
    </source>
</evidence>
<keyword evidence="2" id="KW-1185">Reference proteome</keyword>